<accession>A0ABS3JQV1</accession>
<evidence type="ECO:0000313" key="2">
    <source>
        <dbReference type="EMBL" id="MBO0952373.1"/>
    </source>
</evidence>
<dbReference type="PROSITE" id="PS51257">
    <property type="entry name" value="PROKAR_LIPOPROTEIN"/>
    <property type="match status" value="1"/>
</dbReference>
<feature type="signal peptide" evidence="1">
    <location>
        <begin position="1"/>
        <end position="21"/>
    </location>
</feature>
<gene>
    <name evidence="2" type="ORF">J2I46_27570</name>
</gene>
<keyword evidence="1" id="KW-0732">Signal</keyword>
<keyword evidence="3" id="KW-1185">Reference proteome</keyword>
<comment type="caution">
    <text evidence="2">The sequence shown here is derived from an EMBL/GenBank/DDBJ whole genome shotgun (WGS) entry which is preliminary data.</text>
</comment>
<dbReference type="RefSeq" id="WP_207332326.1">
    <property type="nucleotide sequence ID" value="NZ_JAFMYW010000011.1"/>
</dbReference>
<dbReference type="InterPro" id="IPR025345">
    <property type="entry name" value="DUF4249"/>
</dbReference>
<sequence length="391" mass="43088">MSLRRVLLSSLMALLLGCVSSYDPDLVLNSSLVVVSGMITDLPETQVITLNRSRSNRDSANVSTAITNARVEVIVNGGETVLLSETVPGTYHFPDTFRGQVGSRYRLRFRTAEGAQYESSEETMAAVPAVSKAYDQFTLRGPRQTADGTPIPANDVYIDFTDPGNTRNFYLWRWRLYELQNWCATCKQGRYIVRDIGPIGSGPIEVIGCVPDPSLAVSNLFDYTCRSTCWDIFYSSDINVFSDIYANGQNQVGRKIASIPIYQRDPALIVIEQLSISADAYRYYKLFADQVQNTGTLADAPPAPIAGNVKNLADPTENVVGYFSVSSVAVNRYKMDRKNATTGNYRGLFFAQNGRNPNVEVLSGQFGAGVPSAICVPGRYRTDQLPPGWNQ</sequence>
<reference evidence="2 3" key="1">
    <citation type="submission" date="2021-03" db="EMBL/GenBank/DDBJ databases">
        <title>Fibrella sp. HMF5405 genome sequencing and assembly.</title>
        <authorList>
            <person name="Kang H."/>
            <person name="Kim H."/>
            <person name="Bae S."/>
            <person name="Joh K."/>
        </authorList>
    </citation>
    <scope>NUCLEOTIDE SEQUENCE [LARGE SCALE GENOMIC DNA]</scope>
    <source>
        <strain evidence="2 3">HMF5405</strain>
    </source>
</reference>
<name>A0ABS3JQV1_9BACT</name>
<organism evidence="2 3">
    <name type="scientific">Fibrella forsythiae</name>
    <dbReference type="NCBI Taxonomy" id="2817061"/>
    <lineage>
        <taxon>Bacteria</taxon>
        <taxon>Pseudomonadati</taxon>
        <taxon>Bacteroidota</taxon>
        <taxon>Cytophagia</taxon>
        <taxon>Cytophagales</taxon>
        <taxon>Spirosomataceae</taxon>
        <taxon>Fibrella</taxon>
    </lineage>
</organism>
<dbReference type="EMBL" id="JAFMYW010000011">
    <property type="protein sequence ID" value="MBO0952373.1"/>
    <property type="molecule type" value="Genomic_DNA"/>
</dbReference>
<dbReference type="Pfam" id="PF14054">
    <property type="entry name" value="DUF4249"/>
    <property type="match status" value="1"/>
</dbReference>
<evidence type="ECO:0000313" key="3">
    <source>
        <dbReference type="Proteomes" id="UP000664628"/>
    </source>
</evidence>
<feature type="chain" id="PRO_5046031455" evidence="1">
    <location>
        <begin position="22"/>
        <end position="391"/>
    </location>
</feature>
<protein>
    <submittedName>
        <fullName evidence="2">DUF4249 domain-containing protein</fullName>
    </submittedName>
</protein>
<evidence type="ECO:0000256" key="1">
    <source>
        <dbReference type="SAM" id="SignalP"/>
    </source>
</evidence>
<proteinExistence type="predicted"/>
<dbReference type="Proteomes" id="UP000664628">
    <property type="component" value="Unassembled WGS sequence"/>
</dbReference>